<dbReference type="InterPro" id="IPR049192">
    <property type="entry name" value="DUF4246_C"/>
</dbReference>
<feature type="compositionally biased region" description="Acidic residues" evidence="1">
    <location>
        <begin position="298"/>
        <end position="308"/>
    </location>
</feature>
<organism evidence="4 5">
    <name type="scientific">Penicillium salamii</name>
    <dbReference type="NCBI Taxonomy" id="1612424"/>
    <lineage>
        <taxon>Eukaryota</taxon>
        <taxon>Fungi</taxon>
        <taxon>Dikarya</taxon>
        <taxon>Ascomycota</taxon>
        <taxon>Pezizomycotina</taxon>
        <taxon>Eurotiomycetes</taxon>
        <taxon>Eurotiomycetidae</taxon>
        <taxon>Eurotiales</taxon>
        <taxon>Aspergillaceae</taxon>
        <taxon>Penicillium</taxon>
    </lineage>
</organism>
<dbReference type="InterPro" id="IPR025340">
    <property type="entry name" value="DUF4246"/>
</dbReference>
<accession>A0A9W4NXR7</accession>
<feature type="region of interest" description="Disordered" evidence="1">
    <location>
        <begin position="199"/>
        <end position="225"/>
    </location>
</feature>
<name>A0A9W4NXR7_9EURO</name>
<feature type="domain" description="DUF4246" evidence="2">
    <location>
        <begin position="41"/>
        <end position="512"/>
    </location>
</feature>
<evidence type="ECO:0000259" key="2">
    <source>
        <dbReference type="Pfam" id="PF14033"/>
    </source>
</evidence>
<dbReference type="Pfam" id="PF05721">
    <property type="entry name" value="PhyH"/>
    <property type="match status" value="1"/>
</dbReference>
<evidence type="ECO:0000313" key="4">
    <source>
        <dbReference type="EMBL" id="CAG8431989.1"/>
    </source>
</evidence>
<dbReference type="Gene3D" id="2.60.120.620">
    <property type="entry name" value="q2cbj1_9rhob like domain"/>
    <property type="match status" value="1"/>
</dbReference>
<evidence type="ECO:0008006" key="6">
    <source>
        <dbReference type="Google" id="ProtNLM"/>
    </source>
</evidence>
<dbReference type="PANTHER" id="PTHR33119">
    <property type="entry name" value="IFI3P"/>
    <property type="match status" value="1"/>
</dbReference>
<gene>
    <name evidence="4" type="ORF">PSALAMII_LOCUS11763</name>
</gene>
<sequence>MMRVMNAITDKFEWDRKVFDEAITSKWRGETAASGQDVSSRMMSWIIKELQWKADSLHEKGFIRAFDVGVVKSDSAISSSLREELKRAAALFENLLEDQKDFHPGSNQKVVNLIHPSLFPVIFGRTHVLPQRTIGLEDCLGSIGHGSLVPIPPEEDTNLLYDEESGASRRVGMRRPQIRQVPFSRKFQWLPCDVDFTEDSNSEASVDNTFPDENREERNSENATTATNGCQIKSYINNAHPATHRGLYGVIEKIITATIPLWDESLTKRKYGGARIPYKKVEYGEHPQPEPTQTYPDNPEDEGEDEDEEFEERYWKWLQSRPIIQPEPGEFKVIEANERDRMNLREKFAETGLQVIVKLANIELMPENPDYEGGAWHIEGQLNERICATAIYYYDSKNITESRLSFRQRGTDMDDVKYDQDCHEFLQEVYGLSINETTLQSECTQNLGGVLCREGRLLTFPNVVQHKVSPFSLADRSQAGHRKILAVFLVDPARRIISSANVPPQQADWATKAGKLGSEQLEGPLVSDQGVRPTMTFNEAASYRLELMEERSVAGVHSKKLLTGPYGDWRDDLQSQGYAVIKNVIDSEKAQYYQQKALDWLSSFNPAFKLDDPTTWVNENLPIQSKVNTFNGYSVTHERFMWDARTEPKVLDAFAQIWGTDELLVSFDALNVTLPNRKDRPAQKPWPHVDQSPMRRGLHCVQGIINLSHAGPEDGSLMVFPRSNTVTEEFFDGTDPSTWEQKDIRLFSEEEIEWFSQRGMKPLKVLAEPGDLIVWDSRTVHWGGEPTAASDTIRTVIYASYAPARLANEETFRLKREALTSFRATTHWAHENIVLRDQLVRLADGRVDPRSRTAPLELPEYSDRMLRLAGVKSY</sequence>
<dbReference type="PANTHER" id="PTHR33119:SF1">
    <property type="entry name" value="FE2OG DIOXYGENASE DOMAIN-CONTAINING PROTEIN"/>
    <property type="match status" value="1"/>
</dbReference>
<dbReference type="SUPFAM" id="SSF51197">
    <property type="entry name" value="Clavaminate synthase-like"/>
    <property type="match status" value="1"/>
</dbReference>
<dbReference type="Pfam" id="PF14033">
    <property type="entry name" value="DUF4246"/>
    <property type="match status" value="1"/>
</dbReference>
<dbReference type="Pfam" id="PF21666">
    <property type="entry name" value="DUF4246_N"/>
    <property type="match status" value="1"/>
</dbReference>
<evidence type="ECO:0000313" key="5">
    <source>
        <dbReference type="Proteomes" id="UP001152649"/>
    </source>
</evidence>
<evidence type="ECO:0000259" key="3">
    <source>
        <dbReference type="Pfam" id="PF21666"/>
    </source>
</evidence>
<dbReference type="AlphaFoldDB" id="A0A9W4NXR7"/>
<feature type="region of interest" description="Disordered" evidence="1">
    <location>
        <begin position="280"/>
        <end position="308"/>
    </location>
</feature>
<proteinExistence type="predicted"/>
<comment type="caution">
    <text evidence="4">The sequence shown here is derived from an EMBL/GenBank/DDBJ whole genome shotgun (WGS) entry which is preliminary data.</text>
</comment>
<dbReference type="InterPro" id="IPR008775">
    <property type="entry name" value="Phytyl_CoA_dOase-like"/>
</dbReference>
<protein>
    <recommendedName>
        <fullName evidence="6">Phytanoyl-CoA dioxygenase</fullName>
    </recommendedName>
</protein>
<reference evidence="4" key="1">
    <citation type="submission" date="2021-07" db="EMBL/GenBank/DDBJ databases">
        <authorList>
            <person name="Branca A.L. A."/>
        </authorList>
    </citation>
    <scope>NUCLEOTIDE SEQUENCE</scope>
</reference>
<dbReference type="EMBL" id="CAJVPG010000477">
    <property type="protein sequence ID" value="CAG8431989.1"/>
    <property type="molecule type" value="Genomic_DNA"/>
</dbReference>
<keyword evidence="5" id="KW-1185">Reference proteome</keyword>
<evidence type="ECO:0000256" key="1">
    <source>
        <dbReference type="SAM" id="MobiDB-lite"/>
    </source>
</evidence>
<dbReference type="Proteomes" id="UP001152649">
    <property type="component" value="Unassembled WGS sequence"/>
</dbReference>
<dbReference type="InterPro" id="IPR049207">
    <property type="entry name" value="DUF4246_N"/>
</dbReference>
<feature type="domain" description="DUF4246" evidence="3">
    <location>
        <begin position="1"/>
        <end position="30"/>
    </location>
</feature>